<gene>
    <name evidence="2" type="ORF">V3391_03830</name>
</gene>
<reference evidence="2 3" key="1">
    <citation type="submission" date="2024-01" db="EMBL/GenBank/DDBJ databases">
        <title>Novel species of the genus Luteimonas isolated from rivers.</title>
        <authorList>
            <person name="Lu H."/>
        </authorList>
    </citation>
    <scope>NUCLEOTIDE SEQUENCE [LARGE SCALE GENOMIC DNA]</scope>
    <source>
        <strain evidence="2 3">SMYT11W</strain>
    </source>
</reference>
<keyword evidence="1" id="KW-1133">Transmembrane helix</keyword>
<feature type="transmembrane region" description="Helical" evidence="1">
    <location>
        <begin position="63"/>
        <end position="85"/>
    </location>
</feature>
<evidence type="ECO:0000256" key="1">
    <source>
        <dbReference type="SAM" id="Phobius"/>
    </source>
</evidence>
<accession>A0ABU7WCX0</accession>
<feature type="transmembrane region" description="Helical" evidence="1">
    <location>
        <begin position="20"/>
        <end position="43"/>
    </location>
</feature>
<keyword evidence="1" id="KW-0472">Membrane</keyword>
<feature type="transmembrane region" description="Helical" evidence="1">
    <location>
        <begin position="105"/>
        <end position="126"/>
    </location>
</feature>
<proteinExistence type="predicted"/>
<keyword evidence="3" id="KW-1185">Reference proteome</keyword>
<evidence type="ECO:0000313" key="2">
    <source>
        <dbReference type="EMBL" id="MEF3081340.1"/>
    </source>
</evidence>
<organism evidence="2 3">
    <name type="scientific">Luteimonas flava</name>
    <dbReference type="NCBI Taxonomy" id="3115822"/>
    <lineage>
        <taxon>Bacteria</taxon>
        <taxon>Pseudomonadati</taxon>
        <taxon>Pseudomonadota</taxon>
        <taxon>Gammaproteobacteria</taxon>
        <taxon>Lysobacterales</taxon>
        <taxon>Lysobacteraceae</taxon>
        <taxon>Luteimonas</taxon>
    </lineage>
</organism>
<dbReference type="Proteomes" id="UP001358324">
    <property type="component" value="Unassembled WGS sequence"/>
</dbReference>
<feature type="transmembrane region" description="Helical" evidence="1">
    <location>
        <begin position="146"/>
        <end position="170"/>
    </location>
</feature>
<name>A0ABU7WCX0_9GAMM</name>
<comment type="caution">
    <text evidence="2">The sequence shown here is derived from an EMBL/GenBank/DDBJ whole genome shotgun (WGS) entry which is preliminary data.</text>
</comment>
<protein>
    <submittedName>
        <fullName evidence="2">Uncharacterized protein</fullName>
    </submittedName>
</protein>
<sequence>MPKFKAFAHRKFDVMEIALYLYLVAAIAMSVLGIDLTGLVHEALLPDQARFQALWSRNRALDYMPSLFFGMLFLYVPVLIANLAWFRRRLTWTAPSMVPMEYWRLSLACLVLGAGAPVMLFLAFGVGSATSLRTAAFLEFTSRSDLTVAAIFFLTFWISALLLPGAYFFLRLARYYR</sequence>
<dbReference type="EMBL" id="JAZHBM010000001">
    <property type="protein sequence ID" value="MEF3081340.1"/>
    <property type="molecule type" value="Genomic_DNA"/>
</dbReference>
<dbReference type="RefSeq" id="WP_332077074.1">
    <property type="nucleotide sequence ID" value="NZ_JAZHBM010000001.1"/>
</dbReference>
<evidence type="ECO:0000313" key="3">
    <source>
        <dbReference type="Proteomes" id="UP001358324"/>
    </source>
</evidence>
<keyword evidence="1" id="KW-0812">Transmembrane</keyword>